<dbReference type="PANTHER" id="PTHR33392:SF6">
    <property type="entry name" value="POLYISOPRENYL-TEICHOIC ACID--PEPTIDOGLYCAN TEICHOIC ACID TRANSFERASE TAGU"/>
    <property type="match status" value="1"/>
</dbReference>
<dbReference type="InterPro" id="IPR004474">
    <property type="entry name" value="LytR_CpsA_psr"/>
</dbReference>
<reference evidence="5 6" key="1">
    <citation type="submission" date="2014-10" db="EMBL/GenBank/DDBJ databases">
        <title>Genome sequence of Micropolyspora internatus JCM3315.</title>
        <authorList>
            <person name="Shin S.-K."/>
            <person name="Yi H."/>
        </authorList>
    </citation>
    <scope>NUCLEOTIDE SEQUENCE [LARGE SCALE GENOMIC DNA]</scope>
    <source>
        <strain evidence="5 6">JCM 3315</strain>
    </source>
</reference>
<feature type="compositionally biased region" description="Basic and acidic residues" evidence="2">
    <location>
        <begin position="333"/>
        <end position="345"/>
    </location>
</feature>
<keyword evidence="3" id="KW-0812">Transmembrane</keyword>
<evidence type="ECO:0000313" key="6">
    <source>
        <dbReference type="Proteomes" id="UP000030848"/>
    </source>
</evidence>
<organism evidence="5 6">
    <name type="scientific">Saccharomonospora viridis</name>
    <dbReference type="NCBI Taxonomy" id="1852"/>
    <lineage>
        <taxon>Bacteria</taxon>
        <taxon>Bacillati</taxon>
        <taxon>Actinomycetota</taxon>
        <taxon>Actinomycetes</taxon>
        <taxon>Pseudonocardiales</taxon>
        <taxon>Pseudonocardiaceae</taxon>
        <taxon>Saccharomonospora</taxon>
    </lineage>
</organism>
<evidence type="ECO:0000256" key="2">
    <source>
        <dbReference type="SAM" id="MobiDB-lite"/>
    </source>
</evidence>
<keyword evidence="3" id="KW-0472">Membrane</keyword>
<dbReference type="Proteomes" id="UP000030848">
    <property type="component" value="Unassembled WGS sequence"/>
</dbReference>
<evidence type="ECO:0000259" key="4">
    <source>
        <dbReference type="Pfam" id="PF03816"/>
    </source>
</evidence>
<sequence>MTDDRTEALLREALEYEANRAVDPGVVQARLNDRMSRSARRRGPALIGVAVAVAVVVLTAVVVVPRLLGQDTPDERLASATGGSTPVTVLVAGMDDHGYTDSILLTRVRPDGVSLVSLPGNVRTDVPGHGEQQLNSAYRHGREAALADGKGAEAADRAGARTLVSTVADLTGTTVDHYALVDTDVIGAVTEAVGGVEVCVHPPLDGPDAERRRKLSGEEALAFLKQRRDLPHGDLDRIVRLQAFARSLFDSVLRNDGQRLKEVADVIAGHVRTDAELDVLGLAERLADMERPTLSVATIPLSHEEGTLPDGRFVIDVDVEQVRAFTSPFLDGKTPDGDRPDHSLPDGELPCVN</sequence>
<comment type="similarity">
    <text evidence="1">Belongs to the LytR/CpsA/Psr (LCP) family.</text>
</comment>
<dbReference type="Gene3D" id="3.40.630.190">
    <property type="entry name" value="LCP protein"/>
    <property type="match status" value="1"/>
</dbReference>
<comment type="caution">
    <text evidence="5">The sequence shown here is derived from an EMBL/GenBank/DDBJ whole genome shotgun (WGS) entry which is preliminary data.</text>
</comment>
<name>A0A837DCB4_9PSEU</name>
<feature type="domain" description="Cell envelope-related transcriptional attenuator" evidence="4">
    <location>
        <begin position="100"/>
        <end position="252"/>
    </location>
</feature>
<keyword evidence="3" id="KW-1133">Transmembrane helix</keyword>
<proteinExistence type="inferred from homology"/>
<feature type="transmembrane region" description="Helical" evidence="3">
    <location>
        <begin position="45"/>
        <end position="68"/>
    </location>
</feature>
<accession>A0A837DCB4</accession>
<dbReference type="PANTHER" id="PTHR33392">
    <property type="entry name" value="POLYISOPRENYL-TEICHOIC ACID--PEPTIDOGLYCAN TEICHOIC ACID TRANSFERASE TAGU"/>
    <property type="match status" value="1"/>
</dbReference>
<evidence type="ECO:0000256" key="1">
    <source>
        <dbReference type="ARBA" id="ARBA00006068"/>
    </source>
</evidence>
<dbReference type="EMBL" id="JRZE01000002">
    <property type="protein sequence ID" value="KHF45483.1"/>
    <property type="molecule type" value="Genomic_DNA"/>
</dbReference>
<dbReference type="NCBIfam" id="TIGR00350">
    <property type="entry name" value="lytR_cpsA_psr"/>
    <property type="match status" value="1"/>
</dbReference>
<dbReference type="Pfam" id="PF03816">
    <property type="entry name" value="LytR_cpsA_psr"/>
    <property type="match status" value="1"/>
</dbReference>
<dbReference type="AlphaFoldDB" id="A0A837DCB4"/>
<gene>
    <name evidence="5" type="ORF">MINT15_07000</name>
</gene>
<evidence type="ECO:0000313" key="5">
    <source>
        <dbReference type="EMBL" id="KHF45483.1"/>
    </source>
</evidence>
<dbReference type="RefSeq" id="WP_037308395.1">
    <property type="nucleotide sequence ID" value="NZ_FOWS01000005.1"/>
</dbReference>
<protein>
    <submittedName>
        <fullName evidence="5">Transcriptional regulator</fullName>
    </submittedName>
</protein>
<dbReference type="InterPro" id="IPR050922">
    <property type="entry name" value="LytR/CpsA/Psr_CW_biosynth"/>
</dbReference>
<feature type="region of interest" description="Disordered" evidence="2">
    <location>
        <begin position="328"/>
        <end position="353"/>
    </location>
</feature>
<evidence type="ECO:0000256" key="3">
    <source>
        <dbReference type="SAM" id="Phobius"/>
    </source>
</evidence>
<dbReference type="OrthoDB" id="9782542at2"/>